<accession>A0AAN7T3L8</accession>
<dbReference type="EMBL" id="JAVRRJ010000002">
    <property type="protein sequence ID" value="KAK5087848.1"/>
    <property type="molecule type" value="Genomic_DNA"/>
</dbReference>
<evidence type="ECO:0000256" key="1">
    <source>
        <dbReference type="ARBA" id="ARBA00022630"/>
    </source>
</evidence>
<keyword evidence="3" id="KW-0560">Oxidoreductase</keyword>
<keyword evidence="1" id="KW-0285">Flavoprotein</keyword>
<protein>
    <recommendedName>
        <fullName evidence="7">Flavin-containing monooxygenase</fullName>
    </recommendedName>
</protein>
<keyword evidence="4" id="KW-1133">Transmembrane helix</keyword>
<organism evidence="5 6">
    <name type="scientific">Lithohypha guttulata</name>
    <dbReference type="NCBI Taxonomy" id="1690604"/>
    <lineage>
        <taxon>Eukaryota</taxon>
        <taxon>Fungi</taxon>
        <taxon>Dikarya</taxon>
        <taxon>Ascomycota</taxon>
        <taxon>Pezizomycotina</taxon>
        <taxon>Eurotiomycetes</taxon>
        <taxon>Chaetothyriomycetidae</taxon>
        <taxon>Chaetothyriales</taxon>
        <taxon>Trichomeriaceae</taxon>
        <taxon>Lithohypha</taxon>
    </lineage>
</organism>
<dbReference type="InterPro" id="IPR050346">
    <property type="entry name" value="FMO-like"/>
</dbReference>
<comment type="caution">
    <text evidence="5">The sequence shown here is derived from an EMBL/GenBank/DDBJ whole genome shotgun (WGS) entry which is preliminary data.</text>
</comment>
<reference evidence="5 6" key="1">
    <citation type="submission" date="2023-08" db="EMBL/GenBank/DDBJ databases">
        <title>Black Yeasts Isolated from many extreme environments.</title>
        <authorList>
            <person name="Coleine C."/>
            <person name="Stajich J.E."/>
            <person name="Selbmann L."/>
        </authorList>
    </citation>
    <scope>NUCLEOTIDE SEQUENCE [LARGE SCALE GENOMIC DNA]</scope>
    <source>
        <strain evidence="5 6">CCFEE 5910</strain>
    </source>
</reference>
<sequence>MAAPEGAYDLVVIGTGWYGLGSAKEYIQLHPHEKILILESGQYCGGTWSKDRLYPGLHSNNLWGSYEFPDFPMTEEEYGVREGQHVPADVLHEYLTDFAKHFGILERTRFNTRVNVVEAANDGWVLHTTGSEPIRTSKLIVATGLTSTPNLPTYPGSETFGPPLFHAKDFYKRAKILETCDRAVVVGAGKSAYDIAYAFATAKATVDLLIRPTGQGPVWLCPPYVTPLKRKLEELIATRFFSWMSPCPWQWDDGHTWAHWFLQGTRIGRIIVNKFWNIISDEVVDTFGFNKDKELAKLKPWNIAKWTGSAVGIHNFPTNFFDLVKQGRIRVHIAEIDRLEGTTVHLSNGERLETDAVICATGWKKASELKFVGFDTGLAQSPAEVQRLSKIADKHVLEMFPLLRDQPKFEVDVRPADPMRNYRFIVPSKAIFKRNIAFAGMVSAVTTAIFSTVQGLWISAYFDGKLQRVPETDDEVLQEIMLHTQFEKWRYPCGYGASLPDFAFDCILYADMLVNDLGLNCHRKGTYIREVFEAYKPRDYKGLSQEWAEKYGREE</sequence>
<dbReference type="SUPFAM" id="SSF51905">
    <property type="entry name" value="FAD/NAD(P)-binding domain"/>
    <property type="match status" value="2"/>
</dbReference>
<dbReference type="AlphaFoldDB" id="A0AAN7T3L8"/>
<evidence type="ECO:0008006" key="7">
    <source>
        <dbReference type="Google" id="ProtNLM"/>
    </source>
</evidence>
<keyword evidence="2" id="KW-0274">FAD</keyword>
<evidence type="ECO:0000256" key="4">
    <source>
        <dbReference type="SAM" id="Phobius"/>
    </source>
</evidence>
<evidence type="ECO:0000313" key="5">
    <source>
        <dbReference type="EMBL" id="KAK5087848.1"/>
    </source>
</evidence>
<dbReference type="Pfam" id="PF13738">
    <property type="entry name" value="Pyr_redox_3"/>
    <property type="match status" value="1"/>
</dbReference>
<dbReference type="InterPro" id="IPR036188">
    <property type="entry name" value="FAD/NAD-bd_sf"/>
</dbReference>
<keyword evidence="6" id="KW-1185">Reference proteome</keyword>
<evidence type="ECO:0000256" key="3">
    <source>
        <dbReference type="ARBA" id="ARBA00023002"/>
    </source>
</evidence>
<proteinExistence type="predicted"/>
<gene>
    <name evidence="5" type="ORF">LTR05_002063</name>
</gene>
<dbReference type="Proteomes" id="UP001309876">
    <property type="component" value="Unassembled WGS sequence"/>
</dbReference>
<evidence type="ECO:0000256" key="2">
    <source>
        <dbReference type="ARBA" id="ARBA00022827"/>
    </source>
</evidence>
<dbReference type="Gene3D" id="3.50.50.60">
    <property type="entry name" value="FAD/NAD(P)-binding domain"/>
    <property type="match status" value="1"/>
</dbReference>
<name>A0AAN7T3L8_9EURO</name>
<dbReference type="PANTHER" id="PTHR23023">
    <property type="entry name" value="DIMETHYLANILINE MONOOXYGENASE"/>
    <property type="match status" value="1"/>
</dbReference>
<dbReference type="GO" id="GO:0016491">
    <property type="term" value="F:oxidoreductase activity"/>
    <property type="evidence" value="ECO:0007669"/>
    <property type="project" value="UniProtKB-KW"/>
</dbReference>
<keyword evidence="4" id="KW-0812">Transmembrane</keyword>
<keyword evidence="4" id="KW-0472">Membrane</keyword>
<feature type="transmembrane region" description="Helical" evidence="4">
    <location>
        <begin position="436"/>
        <end position="458"/>
    </location>
</feature>
<evidence type="ECO:0000313" key="6">
    <source>
        <dbReference type="Proteomes" id="UP001309876"/>
    </source>
</evidence>